<sequence>MKKLDYKTYGEFTNELLYLKYDSQIIYEGYTDNLITSVSGDLELKLNYGMSYTSSVIARKSGDYIIWIPKIPLDSDYRYKTIIISSKQFSELWTFLKYKEEDDLEIIKNISADELKLMWMVGARGIERIDDMSYLIKSVKKNINALSTSLEHEDAIFYNLIENRWALKKDEIIEGQDYWKSIIAYLDKGGYEEWEVFKEDNKENLYIHLGNGYCLPI</sequence>
<dbReference type="Proteomes" id="UP000681162">
    <property type="component" value="Unassembled WGS sequence"/>
</dbReference>
<organism evidence="1 2">
    <name type="scientific">Paenibacillus antibioticophila</name>
    <dbReference type="NCBI Taxonomy" id="1274374"/>
    <lineage>
        <taxon>Bacteria</taxon>
        <taxon>Bacillati</taxon>
        <taxon>Bacillota</taxon>
        <taxon>Bacilli</taxon>
        <taxon>Bacillales</taxon>
        <taxon>Paenibacillaceae</taxon>
        <taxon>Paenibacillus</taxon>
    </lineage>
</organism>
<dbReference type="RefSeq" id="WP_212940249.1">
    <property type="nucleotide sequence ID" value="NZ_BORR01000010.1"/>
</dbReference>
<evidence type="ECO:0000313" key="2">
    <source>
        <dbReference type="Proteomes" id="UP000681162"/>
    </source>
</evidence>
<dbReference type="EMBL" id="BORR01000010">
    <property type="protein sequence ID" value="GIO38030.1"/>
    <property type="molecule type" value="Genomic_DNA"/>
</dbReference>
<protein>
    <submittedName>
        <fullName evidence="1">Uncharacterized protein</fullName>
    </submittedName>
</protein>
<proteinExistence type="predicted"/>
<keyword evidence="2" id="KW-1185">Reference proteome</keyword>
<comment type="caution">
    <text evidence="1">The sequence shown here is derived from an EMBL/GenBank/DDBJ whole genome shotgun (WGS) entry which is preliminary data.</text>
</comment>
<evidence type="ECO:0000313" key="1">
    <source>
        <dbReference type="EMBL" id="GIO38030.1"/>
    </source>
</evidence>
<name>A0A919XX76_9BACL</name>
<dbReference type="AlphaFoldDB" id="A0A919XX76"/>
<reference evidence="1 2" key="1">
    <citation type="submission" date="2021-03" db="EMBL/GenBank/DDBJ databases">
        <title>Antimicrobial resistance genes in bacteria isolated from Japanese honey, and their potential for conferring macrolide and lincosamide resistance in the American foulbrood pathogen Paenibacillus larvae.</title>
        <authorList>
            <person name="Okamoto M."/>
            <person name="Kumagai M."/>
            <person name="Kanamori H."/>
            <person name="Takamatsu D."/>
        </authorList>
    </citation>
    <scope>NUCLEOTIDE SEQUENCE [LARGE SCALE GENOMIC DNA]</scope>
    <source>
        <strain evidence="1 2">J41TS12</strain>
    </source>
</reference>
<gene>
    <name evidence="1" type="ORF">J41TS12_28910</name>
</gene>
<accession>A0A919XX76</accession>